<dbReference type="SUPFAM" id="SSF52540">
    <property type="entry name" value="P-loop containing nucleoside triphosphate hydrolases"/>
    <property type="match status" value="1"/>
</dbReference>
<sequence>MNGIVSASITTLCSLLYFQFLSAVSAELDVNPSSYLGPQVNVPKYRVNDIWKAHTHLPNFPEIESAARDTFPVLPMSYDAAYRNPCWMQDGMFKCLPYFQILGVSKCGTTDLYNRLTEHPDMIDCSWKGPHFWDESAYPVRVKRPGRYDGSFPAYVNVFDKAAARIQANQVAITGEASSNTYTAVYSHLRGRTLVKRINATLAQYLWEATPWSRYIVMFRDPVTRYRSAFFYYRNKALGKPSDQEFLDRVQQDISDWEKCLAENSKLYCLKAYHPQQLVKGMYAEFLDGWLSVWPRDRFLFMRTEDYKAAPVEHVTASIKFLGLRDLTQGEMGKIVDLEAKNTQSSKYGDNKADSKELAKAYQILKDFYRPFNQALSKAFGDDPRWLWGY</sequence>
<evidence type="ECO:0000256" key="1">
    <source>
        <dbReference type="RuleBase" id="RU361155"/>
    </source>
</evidence>
<dbReference type="PANTHER" id="PTHR15723">
    <property type="entry name" value="CARBOHYDRATE SULFOTRANSFERASE 15"/>
    <property type="match status" value="1"/>
</dbReference>
<evidence type="ECO:0000313" key="4">
    <source>
        <dbReference type="EMBL" id="GIL59026.1"/>
    </source>
</evidence>
<accession>A0A8J4BHY7</accession>
<comment type="similarity">
    <text evidence="1">Belongs to the sulfotransferase 1 family.</text>
</comment>
<dbReference type="GO" id="GO:0050659">
    <property type="term" value="F:N-acetylgalactosamine 4-sulfate 6-O-sulfotransferase activity"/>
    <property type="evidence" value="ECO:0007669"/>
    <property type="project" value="TreeGrafter"/>
</dbReference>
<protein>
    <recommendedName>
        <fullName evidence="1">Sulfotransferase</fullName>
        <ecNumber evidence="1">2.8.2.-</ecNumber>
    </recommendedName>
</protein>
<comment type="caution">
    <text evidence="4">The sequence shown here is derived from an EMBL/GenBank/DDBJ whole genome shotgun (WGS) entry which is preliminary data.</text>
</comment>
<evidence type="ECO:0000259" key="3">
    <source>
        <dbReference type="Pfam" id="PF00685"/>
    </source>
</evidence>
<dbReference type="EC" id="2.8.2.-" evidence="1"/>
<gene>
    <name evidence="4" type="ORF">Vafri_13998</name>
</gene>
<organism evidence="4 5">
    <name type="scientific">Volvox africanus</name>
    <dbReference type="NCBI Taxonomy" id="51714"/>
    <lineage>
        <taxon>Eukaryota</taxon>
        <taxon>Viridiplantae</taxon>
        <taxon>Chlorophyta</taxon>
        <taxon>core chlorophytes</taxon>
        <taxon>Chlorophyceae</taxon>
        <taxon>CS clade</taxon>
        <taxon>Chlamydomonadales</taxon>
        <taxon>Volvocaceae</taxon>
        <taxon>Volvox</taxon>
    </lineage>
</organism>
<dbReference type="InterPro" id="IPR000863">
    <property type="entry name" value="Sulfotransferase_dom"/>
</dbReference>
<dbReference type="AlphaFoldDB" id="A0A8J4BHY7"/>
<reference evidence="4" key="1">
    <citation type="journal article" date="2021" name="Proc. Natl. Acad. Sci. U.S.A.">
        <title>Three genomes in the algal genus Volvox reveal the fate of a haploid sex-determining region after a transition to homothallism.</title>
        <authorList>
            <person name="Yamamoto K."/>
            <person name="Hamaji T."/>
            <person name="Kawai-Toyooka H."/>
            <person name="Matsuzaki R."/>
            <person name="Takahashi F."/>
            <person name="Nishimura Y."/>
            <person name="Kawachi M."/>
            <person name="Noguchi H."/>
            <person name="Minakuchi Y."/>
            <person name="Umen J.G."/>
            <person name="Toyoda A."/>
            <person name="Nozaki H."/>
        </authorList>
    </citation>
    <scope>NUCLEOTIDE SEQUENCE</scope>
    <source>
        <strain evidence="4">NIES-3780</strain>
    </source>
</reference>
<evidence type="ECO:0000313" key="5">
    <source>
        <dbReference type="Proteomes" id="UP000747399"/>
    </source>
</evidence>
<dbReference type="EMBL" id="BNCO01000033">
    <property type="protein sequence ID" value="GIL59026.1"/>
    <property type="molecule type" value="Genomic_DNA"/>
</dbReference>
<dbReference type="Proteomes" id="UP000747399">
    <property type="component" value="Unassembled WGS sequence"/>
</dbReference>
<keyword evidence="5" id="KW-1185">Reference proteome</keyword>
<dbReference type="PANTHER" id="PTHR15723:SF0">
    <property type="entry name" value="CARBOHYDRATE SULFOTRANSFERASE 15"/>
    <property type="match status" value="1"/>
</dbReference>
<dbReference type="InterPro" id="IPR052654">
    <property type="entry name" value="CS_Sulfotransferase"/>
</dbReference>
<feature type="domain" description="Sulfotransferase" evidence="3">
    <location>
        <begin position="101"/>
        <end position="354"/>
    </location>
</feature>
<evidence type="ECO:0000256" key="2">
    <source>
        <dbReference type="SAM" id="SignalP"/>
    </source>
</evidence>
<name>A0A8J4BHY7_9CHLO</name>
<keyword evidence="1" id="KW-0808">Transferase</keyword>
<feature type="chain" id="PRO_5035190166" description="Sulfotransferase" evidence="2">
    <location>
        <begin position="27"/>
        <end position="390"/>
    </location>
</feature>
<proteinExistence type="inferred from homology"/>
<feature type="signal peptide" evidence="2">
    <location>
        <begin position="1"/>
        <end position="26"/>
    </location>
</feature>
<dbReference type="Pfam" id="PF00685">
    <property type="entry name" value="Sulfotransfer_1"/>
    <property type="match status" value="1"/>
</dbReference>
<dbReference type="InterPro" id="IPR027417">
    <property type="entry name" value="P-loop_NTPase"/>
</dbReference>
<dbReference type="GO" id="GO:0019319">
    <property type="term" value="P:hexose biosynthetic process"/>
    <property type="evidence" value="ECO:0007669"/>
    <property type="project" value="TreeGrafter"/>
</dbReference>
<dbReference type="Gene3D" id="3.40.50.300">
    <property type="entry name" value="P-loop containing nucleotide triphosphate hydrolases"/>
    <property type="match status" value="1"/>
</dbReference>
<keyword evidence="2" id="KW-0732">Signal</keyword>